<reference evidence="1" key="1">
    <citation type="submission" date="2023-06" db="EMBL/GenBank/DDBJ databases">
        <title>Conoideocrella luteorostrata (Hypocreales: Clavicipitaceae), a potential biocontrol fungus for elongate hemlock scale in United States Christmas tree production areas.</title>
        <authorList>
            <person name="Barrett H."/>
            <person name="Lovett B."/>
            <person name="Macias A.M."/>
            <person name="Stajich J.E."/>
            <person name="Kasson M.T."/>
        </authorList>
    </citation>
    <scope>NUCLEOTIDE SEQUENCE</scope>
    <source>
        <strain evidence="1">ARSEF 14590</strain>
    </source>
</reference>
<feature type="non-terminal residue" evidence="1">
    <location>
        <position position="1"/>
    </location>
</feature>
<proteinExistence type="predicted"/>
<dbReference type="Proteomes" id="UP001251528">
    <property type="component" value="Unassembled WGS sequence"/>
</dbReference>
<gene>
    <name evidence="1" type="ORF">QQS21_012938</name>
</gene>
<evidence type="ECO:0000313" key="1">
    <source>
        <dbReference type="EMBL" id="KAK2589386.1"/>
    </source>
</evidence>
<accession>A0AAJ0CET7</accession>
<sequence length="105" mass="10928">LVGAAVGAAAARIARCFDARRAWLLAGEDVMRMSMLELELESESELELAGTGTGTGTGTGARTGADELASAYESIDCARRADPHADITVHSASMNDECNVLESVL</sequence>
<evidence type="ECO:0000313" key="2">
    <source>
        <dbReference type="Proteomes" id="UP001251528"/>
    </source>
</evidence>
<keyword evidence="2" id="KW-1185">Reference proteome</keyword>
<organism evidence="1 2">
    <name type="scientific">Conoideocrella luteorostrata</name>
    <dbReference type="NCBI Taxonomy" id="1105319"/>
    <lineage>
        <taxon>Eukaryota</taxon>
        <taxon>Fungi</taxon>
        <taxon>Dikarya</taxon>
        <taxon>Ascomycota</taxon>
        <taxon>Pezizomycotina</taxon>
        <taxon>Sordariomycetes</taxon>
        <taxon>Hypocreomycetidae</taxon>
        <taxon>Hypocreales</taxon>
        <taxon>Clavicipitaceae</taxon>
        <taxon>Conoideocrella</taxon>
    </lineage>
</organism>
<dbReference type="EMBL" id="JASWJB010000759">
    <property type="protein sequence ID" value="KAK2589386.1"/>
    <property type="molecule type" value="Genomic_DNA"/>
</dbReference>
<comment type="caution">
    <text evidence="1">The sequence shown here is derived from an EMBL/GenBank/DDBJ whole genome shotgun (WGS) entry which is preliminary data.</text>
</comment>
<name>A0AAJ0CET7_9HYPO</name>
<dbReference type="AlphaFoldDB" id="A0AAJ0CET7"/>
<protein>
    <submittedName>
        <fullName evidence="1">Uncharacterized protein</fullName>
    </submittedName>
</protein>